<dbReference type="SUPFAM" id="SSF54593">
    <property type="entry name" value="Glyoxalase/Bleomycin resistance protein/Dihydroxybiphenyl dioxygenase"/>
    <property type="match status" value="1"/>
</dbReference>
<evidence type="ECO:0000259" key="2">
    <source>
        <dbReference type="PROSITE" id="PS51819"/>
    </source>
</evidence>
<dbReference type="InterPro" id="IPR037523">
    <property type="entry name" value="VOC_core"/>
</dbReference>
<protein>
    <submittedName>
        <fullName evidence="3">Glyoxalase</fullName>
    </submittedName>
</protein>
<name>A0ABY2XDR9_9RHOB</name>
<dbReference type="InterPro" id="IPR029068">
    <property type="entry name" value="Glyas_Bleomycin-R_OHBP_Dase"/>
</dbReference>
<dbReference type="Proteomes" id="UP001191082">
    <property type="component" value="Unassembled WGS sequence"/>
</dbReference>
<sequence length="118" mass="12650">MAVRRIVANIATPDPGAVARFYRDVFDLNTGMDMGWIVTLVGEGGQTAQASFMSQGGSDTPVPALSIEVDDIDACLARVRALGLTPDYGPADEPWGVRRFYLRDPAGTLINVLSHRAS</sequence>
<dbReference type="Gene3D" id="3.10.180.10">
    <property type="entry name" value="2,3-Dihydroxybiphenyl 1,2-Dioxygenase, domain 1"/>
    <property type="match status" value="1"/>
</dbReference>
<evidence type="ECO:0000256" key="1">
    <source>
        <dbReference type="ARBA" id="ARBA00022723"/>
    </source>
</evidence>
<dbReference type="EMBL" id="VCPC01000001">
    <property type="protein sequence ID" value="TMV15172.1"/>
    <property type="molecule type" value="Genomic_DNA"/>
</dbReference>
<proteinExistence type="predicted"/>
<dbReference type="PANTHER" id="PTHR43048">
    <property type="entry name" value="METHYLMALONYL-COA EPIMERASE"/>
    <property type="match status" value="1"/>
</dbReference>
<dbReference type="RefSeq" id="WP_138862520.1">
    <property type="nucleotide sequence ID" value="NZ_VCPC01000001.1"/>
</dbReference>
<comment type="caution">
    <text evidence="3">The sequence shown here is derived from an EMBL/GenBank/DDBJ whole genome shotgun (WGS) entry which is preliminary data.</text>
</comment>
<dbReference type="Pfam" id="PF00903">
    <property type="entry name" value="Glyoxalase"/>
    <property type="match status" value="1"/>
</dbReference>
<evidence type="ECO:0000313" key="4">
    <source>
        <dbReference type="Proteomes" id="UP001191082"/>
    </source>
</evidence>
<gene>
    <name evidence="3" type="ORF">FGK64_04210</name>
</gene>
<evidence type="ECO:0000313" key="3">
    <source>
        <dbReference type="EMBL" id="TMV15172.1"/>
    </source>
</evidence>
<keyword evidence="1" id="KW-0479">Metal-binding</keyword>
<reference evidence="3 4" key="1">
    <citation type="submission" date="2019-05" db="EMBL/GenBank/DDBJ databases">
        <title>Marivita sp. nov. isolated from sea sediment.</title>
        <authorList>
            <person name="Kim W."/>
        </authorList>
    </citation>
    <scope>NUCLEOTIDE SEQUENCE [LARGE SCALE GENOMIC DNA]</scope>
    <source>
        <strain evidence="3 4">CAU 1492</strain>
    </source>
</reference>
<feature type="domain" description="VOC" evidence="2">
    <location>
        <begin position="2"/>
        <end position="115"/>
    </location>
</feature>
<accession>A0ABY2XDR9</accession>
<dbReference type="PROSITE" id="PS51819">
    <property type="entry name" value="VOC"/>
    <property type="match status" value="1"/>
</dbReference>
<organism evidence="3 4">
    <name type="scientific">Arenibacterium halophilum</name>
    <dbReference type="NCBI Taxonomy" id="2583821"/>
    <lineage>
        <taxon>Bacteria</taxon>
        <taxon>Pseudomonadati</taxon>
        <taxon>Pseudomonadota</taxon>
        <taxon>Alphaproteobacteria</taxon>
        <taxon>Rhodobacterales</taxon>
        <taxon>Paracoccaceae</taxon>
        <taxon>Arenibacterium</taxon>
    </lineage>
</organism>
<dbReference type="InterPro" id="IPR004360">
    <property type="entry name" value="Glyas_Fos-R_dOase_dom"/>
</dbReference>
<dbReference type="PANTHER" id="PTHR43048:SF4">
    <property type="entry name" value="RING-CLEAVING DIOXYGENASE-RELATED"/>
    <property type="match status" value="1"/>
</dbReference>
<dbReference type="InterPro" id="IPR051785">
    <property type="entry name" value="MMCE/EMCE_epimerase"/>
</dbReference>
<keyword evidence="4" id="KW-1185">Reference proteome</keyword>